<evidence type="ECO:0000256" key="3">
    <source>
        <dbReference type="ARBA" id="ARBA00022606"/>
    </source>
</evidence>
<keyword evidence="2 12" id="KW-1003">Cell membrane</keyword>
<keyword evidence="10 11" id="KW-0807">Transducer</keyword>
<dbReference type="Proteomes" id="UP000694923">
    <property type="component" value="Unplaced"/>
</dbReference>
<dbReference type="PROSITE" id="PS50262">
    <property type="entry name" value="G_PROTEIN_RECEP_F1_2"/>
    <property type="match status" value="1"/>
</dbReference>
<dbReference type="PANTHER" id="PTHR26452">
    <property type="entry name" value="OLFACTORY RECEPTOR"/>
    <property type="match status" value="1"/>
</dbReference>
<feature type="domain" description="G-protein coupled receptors family 1 profile" evidence="13">
    <location>
        <begin position="39"/>
        <end position="288"/>
    </location>
</feature>
<dbReference type="PRINTS" id="PR00237">
    <property type="entry name" value="GPCRRHODOPSN"/>
</dbReference>
<comment type="subcellular location">
    <subcellularLocation>
        <location evidence="1 12">Cell membrane</location>
        <topology evidence="1 12">Multi-pass membrane protein</topology>
    </subcellularLocation>
</comment>
<evidence type="ECO:0000256" key="7">
    <source>
        <dbReference type="ARBA" id="ARBA00023040"/>
    </source>
</evidence>
<dbReference type="Gene3D" id="1.20.1070.10">
    <property type="entry name" value="Rhodopsin 7-helix transmembrane proteins"/>
    <property type="match status" value="1"/>
</dbReference>
<evidence type="ECO:0000313" key="14">
    <source>
        <dbReference type="Proteomes" id="UP000694923"/>
    </source>
</evidence>
<dbReference type="InterPro" id="IPR000725">
    <property type="entry name" value="Olfact_rcpt"/>
</dbReference>
<sequence>MDNLTIITEFLLMNISNSRELQVLQGLLFLVIYLGAVAGNLVTITVIVRDAHLHFPMYFFIGNLSLIDFGYITVTVPKSVVNFLTGSKLISLKECATQTFLYIFFGSSELFILVVMAYDRYVAICHPLHYGITMTSCLCTKLAGGSWTSGLVYSAMHTGTLFRFPFTESNVIHQYFCDVSQIMNISSRTVQFSESVALGVSACIVLLCFVILLTSYAKIFSTVLHMHSVEAQNKALSTCSPQLATFILFSFSGLFAILGPVTNASTIPALLTAMFYSMVPPFVNPIIFSLRNREIKNALGRMFNTSFHLSKRVFVV</sequence>
<name>A0ABM0SCF7_GALVR</name>
<dbReference type="InterPro" id="IPR000276">
    <property type="entry name" value="GPCR_Rhodpsn"/>
</dbReference>
<proteinExistence type="inferred from homology"/>
<accession>A0ABM0SCF7</accession>
<evidence type="ECO:0000256" key="6">
    <source>
        <dbReference type="ARBA" id="ARBA00022989"/>
    </source>
</evidence>
<evidence type="ECO:0000256" key="8">
    <source>
        <dbReference type="ARBA" id="ARBA00023136"/>
    </source>
</evidence>
<dbReference type="PROSITE" id="PS00237">
    <property type="entry name" value="G_PROTEIN_RECEP_F1_1"/>
    <property type="match status" value="1"/>
</dbReference>
<keyword evidence="4 11" id="KW-0812">Transmembrane</keyword>
<evidence type="ECO:0000256" key="12">
    <source>
        <dbReference type="RuleBase" id="RU363047"/>
    </source>
</evidence>
<dbReference type="SUPFAM" id="SSF81321">
    <property type="entry name" value="Family A G protein-coupled receptor-like"/>
    <property type="match status" value="1"/>
</dbReference>
<feature type="transmembrane region" description="Helical" evidence="12">
    <location>
        <begin position="99"/>
        <end position="118"/>
    </location>
</feature>
<evidence type="ECO:0000256" key="10">
    <source>
        <dbReference type="ARBA" id="ARBA00023224"/>
    </source>
</evidence>
<dbReference type="PRINTS" id="PR00245">
    <property type="entry name" value="OLFACTORYR"/>
</dbReference>
<keyword evidence="7 11" id="KW-0297">G-protein coupled receptor</keyword>
<dbReference type="GeneID" id="103607860"/>
<evidence type="ECO:0000256" key="11">
    <source>
        <dbReference type="RuleBase" id="RU000688"/>
    </source>
</evidence>
<feature type="transmembrane region" description="Helical" evidence="12">
    <location>
        <begin position="267"/>
        <end position="288"/>
    </location>
</feature>
<feature type="transmembrane region" description="Helical" evidence="12">
    <location>
        <begin position="243"/>
        <end position="261"/>
    </location>
</feature>
<reference evidence="15" key="1">
    <citation type="submission" date="2025-08" db="UniProtKB">
        <authorList>
            <consortium name="RefSeq"/>
        </authorList>
    </citation>
    <scope>IDENTIFICATION</scope>
</reference>
<keyword evidence="6 12" id="KW-1133">Transmembrane helix</keyword>
<dbReference type="InterPro" id="IPR050516">
    <property type="entry name" value="Olfactory_GPCR"/>
</dbReference>
<dbReference type="RefSeq" id="XP_008590548.1">
    <property type="nucleotide sequence ID" value="XM_008592326.1"/>
</dbReference>
<evidence type="ECO:0000256" key="4">
    <source>
        <dbReference type="ARBA" id="ARBA00022692"/>
    </source>
</evidence>
<gene>
    <name evidence="15" type="primary">LOC103607860</name>
</gene>
<evidence type="ECO:0000256" key="5">
    <source>
        <dbReference type="ARBA" id="ARBA00022725"/>
    </source>
</evidence>
<evidence type="ECO:0000256" key="1">
    <source>
        <dbReference type="ARBA" id="ARBA00004651"/>
    </source>
</evidence>
<keyword evidence="14" id="KW-1185">Reference proteome</keyword>
<feature type="transmembrane region" description="Helical" evidence="12">
    <location>
        <begin position="196"/>
        <end position="217"/>
    </location>
</feature>
<evidence type="ECO:0000313" key="15">
    <source>
        <dbReference type="RefSeq" id="XP_008590548.1"/>
    </source>
</evidence>
<feature type="transmembrane region" description="Helical" evidence="12">
    <location>
        <begin position="27"/>
        <end position="48"/>
    </location>
</feature>
<dbReference type="Pfam" id="PF13853">
    <property type="entry name" value="7tm_4"/>
    <property type="match status" value="1"/>
</dbReference>
<protein>
    <recommendedName>
        <fullName evidence="12">Olfactory receptor</fullName>
    </recommendedName>
</protein>
<organism evidence="14 15">
    <name type="scientific">Galeopterus variegatus</name>
    <name type="common">Malayan flying lemur</name>
    <name type="synonym">Cynocephalus variegatus</name>
    <dbReference type="NCBI Taxonomy" id="482537"/>
    <lineage>
        <taxon>Eukaryota</taxon>
        <taxon>Metazoa</taxon>
        <taxon>Chordata</taxon>
        <taxon>Craniata</taxon>
        <taxon>Vertebrata</taxon>
        <taxon>Euteleostomi</taxon>
        <taxon>Mammalia</taxon>
        <taxon>Eutheria</taxon>
        <taxon>Euarchontoglires</taxon>
        <taxon>Dermoptera</taxon>
        <taxon>Cynocephalidae</taxon>
        <taxon>Galeopterus</taxon>
    </lineage>
</organism>
<evidence type="ECO:0000259" key="13">
    <source>
        <dbReference type="PROSITE" id="PS50262"/>
    </source>
</evidence>
<dbReference type="CDD" id="cd15227">
    <property type="entry name" value="7tmA_OR14-like"/>
    <property type="match status" value="1"/>
</dbReference>
<keyword evidence="8 12" id="KW-0472">Membrane</keyword>
<keyword evidence="5 12" id="KW-0552">Olfaction</keyword>
<keyword evidence="3 12" id="KW-0716">Sensory transduction</keyword>
<evidence type="ECO:0000256" key="9">
    <source>
        <dbReference type="ARBA" id="ARBA00023170"/>
    </source>
</evidence>
<keyword evidence="9 11" id="KW-0675">Receptor</keyword>
<comment type="similarity">
    <text evidence="11">Belongs to the G-protein coupled receptor 1 family.</text>
</comment>
<feature type="transmembrane region" description="Helical" evidence="12">
    <location>
        <begin position="55"/>
        <end position="74"/>
    </location>
</feature>
<evidence type="ECO:0000256" key="2">
    <source>
        <dbReference type="ARBA" id="ARBA00022475"/>
    </source>
</evidence>
<dbReference type="InterPro" id="IPR017452">
    <property type="entry name" value="GPCR_Rhodpsn_7TM"/>
</dbReference>